<evidence type="ECO:0000256" key="6">
    <source>
        <dbReference type="ARBA" id="ARBA00022737"/>
    </source>
</evidence>
<keyword evidence="5" id="KW-0812">Transmembrane</keyword>
<dbReference type="Gene3D" id="3.80.10.10">
    <property type="entry name" value="Ribonuclease Inhibitor"/>
    <property type="match status" value="1"/>
</dbReference>
<dbReference type="AlphaFoldDB" id="A0AAV5JR16"/>
<evidence type="ECO:0000313" key="11">
    <source>
        <dbReference type="EMBL" id="GKV14908.1"/>
    </source>
</evidence>
<organism evidence="11 12">
    <name type="scientific">Rubroshorea leprosula</name>
    <dbReference type="NCBI Taxonomy" id="152421"/>
    <lineage>
        <taxon>Eukaryota</taxon>
        <taxon>Viridiplantae</taxon>
        <taxon>Streptophyta</taxon>
        <taxon>Embryophyta</taxon>
        <taxon>Tracheophyta</taxon>
        <taxon>Spermatophyta</taxon>
        <taxon>Magnoliopsida</taxon>
        <taxon>eudicotyledons</taxon>
        <taxon>Gunneridae</taxon>
        <taxon>Pentapetalae</taxon>
        <taxon>rosids</taxon>
        <taxon>malvids</taxon>
        <taxon>Malvales</taxon>
        <taxon>Dipterocarpaceae</taxon>
        <taxon>Rubroshorea</taxon>
    </lineage>
</organism>
<evidence type="ECO:0000256" key="4">
    <source>
        <dbReference type="ARBA" id="ARBA00022614"/>
    </source>
</evidence>
<evidence type="ECO:0000256" key="8">
    <source>
        <dbReference type="ARBA" id="ARBA00023136"/>
    </source>
</evidence>
<evidence type="ECO:0000256" key="1">
    <source>
        <dbReference type="ARBA" id="ARBA00004251"/>
    </source>
</evidence>
<dbReference type="GO" id="GO:0005886">
    <property type="term" value="C:plasma membrane"/>
    <property type="evidence" value="ECO:0007669"/>
    <property type="project" value="UniProtKB-SubCell"/>
</dbReference>
<keyword evidence="4" id="KW-0433">Leucine-rich repeat</keyword>
<keyword evidence="8" id="KW-0472">Membrane</keyword>
<evidence type="ECO:0000256" key="5">
    <source>
        <dbReference type="ARBA" id="ARBA00022692"/>
    </source>
</evidence>
<dbReference type="PANTHER" id="PTHR27004">
    <property type="entry name" value="RECEPTOR-LIKE PROTEIN 12 ISOFORM X1"/>
    <property type="match status" value="1"/>
</dbReference>
<keyword evidence="10" id="KW-0325">Glycoprotein</keyword>
<dbReference type="PANTHER" id="PTHR27004:SF428">
    <property type="entry name" value="OS01G0160600 PROTEIN"/>
    <property type="match status" value="1"/>
</dbReference>
<sequence length="78" mass="8759">MVTIKDIEVELVRILTVFTIIDLSSRIFHGQIPEELVELSSLLVLNFPCNNLTVTGLCGIPLTKKCKVTKNQNHLLQI</sequence>
<comment type="caution">
    <text evidence="11">The sequence shown here is derived from an EMBL/GenBank/DDBJ whole genome shotgun (WGS) entry which is preliminary data.</text>
</comment>
<keyword evidence="9" id="KW-0675">Receptor</keyword>
<evidence type="ECO:0000256" key="2">
    <source>
        <dbReference type="ARBA" id="ARBA00009592"/>
    </source>
</evidence>
<evidence type="ECO:0000256" key="9">
    <source>
        <dbReference type="ARBA" id="ARBA00023170"/>
    </source>
</evidence>
<dbReference type="InterPro" id="IPR032675">
    <property type="entry name" value="LRR_dom_sf"/>
</dbReference>
<proteinExistence type="inferred from homology"/>
<evidence type="ECO:0000313" key="12">
    <source>
        <dbReference type="Proteomes" id="UP001054252"/>
    </source>
</evidence>
<dbReference type="EMBL" id="BPVZ01000042">
    <property type="protein sequence ID" value="GKV14908.1"/>
    <property type="molecule type" value="Genomic_DNA"/>
</dbReference>
<name>A0AAV5JR16_9ROSI</name>
<evidence type="ECO:0000256" key="3">
    <source>
        <dbReference type="ARBA" id="ARBA00022475"/>
    </source>
</evidence>
<keyword evidence="7" id="KW-1133">Transmembrane helix</keyword>
<comment type="similarity">
    <text evidence="2">Belongs to the RLP family.</text>
</comment>
<gene>
    <name evidence="11" type="ORF">SLEP1_g25711</name>
</gene>
<evidence type="ECO:0000256" key="10">
    <source>
        <dbReference type="ARBA" id="ARBA00023180"/>
    </source>
</evidence>
<keyword evidence="3" id="KW-1003">Cell membrane</keyword>
<dbReference type="Proteomes" id="UP001054252">
    <property type="component" value="Unassembled WGS sequence"/>
</dbReference>
<evidence type="ECO:0000256" key="7">
    <source>
        <dbReference type="ARBA" id="ARBA00022989"/>
    </source>
</evidence>
<dbReference type="SUPFAM" id="SSF52058">
    <property type="entry name" value="L domain-like"/>
    <property type="match status" value="1"/>
</dbReference>
<keyword evidence="6" id="KW-0677">Repeat</keyword>
<accession>A0AAV5JR16</accession>
<protein>
    <submittedName>
        <fullName evidence="11">Uncharacterized protein</fullName>
    </submittedName>
</protein>
<comment type="subcellular location">
    <subcellularLocation>
        <location evidence="1">Cell membrane</location>
        <topology evidence="1">Single-pass type I membrane protein</topology>
    </subcellularLocation>
</comment>
<reference evidence="11 12" key="1">
    <citation type="journal article" date="2021" name="Commun. Biol.">
        <title>The genome of Shorea leprosula (Dipterocarpaceae) highlights the ecological relevance of drought in aseasonal tropical rainforests.</title>
        <authorList>
            <person name="Ng K.K.S."/>
            <person name="Kobayashi M.J."/>
            <person name="Fawcett J.A."/>
            <person name="Hatakeyama M."/>
            <person name="Paape T."/>
            <person name="Ng C.H."/>
            <person name="Ang C.C."/>
            <person name="Tnah L.H."/>
            <person name="Lee C.T."/>
            <person name="Nishiyama T."/>
            <person name="Sese J."/>
            <person name="O'Brien M.J."/>
            <person name="Copetti D."/>
            <person name="Mohd Noor M.I."/>
            <person name="Ong R.C."/>
            <person name="Putra M."/>
            <person name="Sireger I.Z."/>
            <person name="Indrioko S."/>
            <person name="Kosugi Y."/>
            <person name="Izuno A."/>
            <person name="Isagi Y."/>
            <person name="Lee S.L."/>
            <person name="Shimizu K.K."/>
        </authorList>
    </citation>
    <scope>NUCLEOTIDE SEQUENCE [LARGE SCALE GENOMIC DNA]</scope>
    <source>
        <strain evidence="11">214</strain>
    </source>
</reference>
<keyword evidence="12" id="KW-1185">Reference proteome</keyword>